<dbReference type="PIRSF" id="PIRSF019345">
    <property type="entry name" value="ScpB"/>
    <property type="match status" value="1"/>
</dbReference>
<evidence type="ECO:0000313" key="5">
    <source>
        <dbReference type="EMBL" id="TZE80823.1"/>
    </source>
</evidence>
<dbReference type="Pfam" id="PF04079">
    <property type="entry name" value="SMC_ScpB"/>
    <property type="match status" value="1"/>
</dbReference>
<gene>
    <name evidence="5" type="primary">scpB</name>
    <name evidence="5" type="ORF">FWJ32_12000</name>
</gene>
<dbReference type="NCBIfam" id="TIGR00281">
    <property type="entry name" value="SMC-Scp complex subunit ScpB"/>
    <property type="match status" value="1"/>
</dbReference>
<keyword evidence="4" id="KW-0131">Cell cycle</keyword>
<dbReference type="PANTHER" id="PTHR34298">
    <property type="entry name" value="SEGREGATION AND CONDENSATION PROTEIN B"/>
    <property type="match status" value="1"/>
</dbReference>
<keyword evidence="1" id="KW-0963">Cytoplasm</keyword>
<keyword evidence="2" id="KW-0132">Cell division</keyword>
<accession>A0A5D8QBC5</accession>
<name>A0A5D8QBC5_9THEO</name>
<dbReference type="InterPro" id="IPR036388">
    <property type="entry name" value="WH-like_DNA-bd_sf"/>
</dbReference>
<evidence type="ECO:0000256" key="4">
    <source>
        <dbReference type="ARBA" id="ARBA00023306"/>
    </source>
</evidence>
<protein>
    <submittedName>
        <fullName evidence="5">SMC-Scp complex subunit ScpB</fullName>
    </submittedName>
</protein>
<keyword evidence="6" id="KW-1185">Reference proteome</keyword>
<dbReference type="InterPro" id="IPR005234">
    <property type="entry name" value="ScpB_csome_segregation"/>
</dbReference>
<dbReference type="InterPro" id="IPR036390">
    <property type="entry name" value="WH_DNA-bd_sf"/>
</dbReference>
<dbReference type="PANTHER" id="PTHR34298:SF2">
    <property type="entry name" value="SEGREGATION AND CONDENSATION PROTEIN B"/>
    <property type="match status" value="1"/>
</dbReference>
<keyword evidence="3" id="KW-0159">Chromosome partition</keyword>
<evidence type="ECO:0000256" key="2">
    <source>
        <dbReference type="ARBA" id="ARBA00022618"/>
    </source>
</evidence>
<proteinExistence type="predicted"/>
<organism evidence="5 6">
    <name type="scientific">Calorimonas adulescens</name>
    <dbReference type="NCBI Taxonomy" id="2606906"/>
    <lineage>
        <taxon>Bacteria</taxon>
        <taxon>Bacillati</taxon>
        <taxon>Bacillota</taxon>
        <taxon>Clostridia</taxon>
        <taxon>Thermoanaerobacterales</taxon>
        <taxon>Thermoanaerobacteraceae</taxon>
        <taxon>Calorimonas</taxon>
    </lineage>
</organism>
<dbReference type="GO" id="GO:0051304">
    <property type="term" value="P:chromosome separation"/>
    <property type="evidence" value="ECO:0007669"/>
    <property type="project" value="InterPro"/>
</dbReference>
<evidence type="ECO:0000256" key="3">
    <source>
        <dbReference type="ARBA" id="ARBA00022829"/>
    </source>
</evidence>
<evidence type="ECO:0000256" key="1">
    <source>
        <dbReference type="ARBA" id="ARBA00022490"/>
    </source>
</evidence>
<dbReference type="AlphaFoldDB" id="A0A5D8QBC5"/>
<dbReference type="Proteomes" id="UP000322976">
    <property type="component" value="Unassembled WGS sequence"/>
</dbReference>
<dbReference type="Gene3D" id="1.10.10.10">
    <property type="entry name" value="Winged helix-like DNA-binding domain superfamily/Winged helix DNA-binding domain"/>
    <property type="match status" value="2"/>
</dbReference>
<dbReference type="GO" id="GO:0051301">
    <property type="term" value="P:cell division"/>
    <property type="evidence" value="ECO:0007669"/>
    <property type="project" value="UniProtKB-KW"/>
</dbReference>
<dbReference type="EMBL" id="VTPS01000023">
    <property type="protein sequence ID" value="TZE80823.1"/>
    <property type="molecule type" value="Genomic_DNA"/>
</dbReference>
<reference evidence="5 6" key="1">
    <citation type="submission" date="2019-08" db="EMBL/GenBank/DDBJ databases">
        <title>Calorimonas adulescens gen. nov., sp. nov., an anaerobic thermophilic bacterium from Sakhalin hot spring.</title>
        <authorList>
            <person name="Khomyakova M.A."/>
            <person name="Merkel A.Y."/>
            <person name="Novikov A."/>
            <person name="Bonch-Osmolovskaya E.A."/>
            <person name="Slobodkin A.I."/>
        </authorList>
    </citation>
    <scope>NUCLEOTIDE SEQUENCE [LARGE SCALE GENOMIC DNA]</scope>
    <source>
        <strain evidence="5 6">A05MB</strain>
    </source>
</reference>
<dbReference type="SUPFAM" id="SSF46785">
    <property type="entry name" value="Winged helix' DNA-binding domain"/>
    <property type="match status" value="2"/>
</dbReference>
<sequence>MDSQITPLIESILFLSEKPLTEKELSIMLNVNIDFIRNSLQQLIDIYASELHGIQIKKVANGYCMCTKSEFGDILKNFFQSENRLSEAAIETLAIIAYNQPVTKIRVDEIRGINSEKSIQTLLERGLIRESGRSDSPGRPILYETTDNFLRYFGLNSIKDLPDIE</sequence>
<evidence type="ECO:0000313" key="6">
    <source>
        <dbReference type="Proteomes" id="UP000322976"/>
    </source>
</evidence>
<comment type="caution">
    <text evidence="5">The sequence shown here is derived from an EMBL/GenBank/DDBJ whole genome shotgun (WGS) entry which is preliminary data.</text>
</comment>
<dbReference type="RefSeq" id="WP_149546202.1">
    <property type="nucleotide sequence ID" value="NZ_VTPS01000023.1"/>
</dbReference>